<gene>
    <name evidence="3" type="ORF">DQG23_04340</name>
</gene>
<dbReference type="InterPro" id="IPR011761">
    <property type="entry name" value="ATP-grasp"/>
</dbReference>
<evidence type="ECO:0000313" key="3">
    <source>
        <dbReference type="EMBL" id="RAV22189.1"/>
    </source>
</evidence>
<dbReference type="Gene3D" id="3.30.470.20">
    <property type="entry name" value="ATP-grasp fold, B domain"/>
    <property type="match status" value="1"/>
</dbReference>
<evidence type="ECO:0000259" key="2">
    <source>
        <dbReference type="PROSITE" id="PS50975"/>
    </source>
</evidence>
<accession>A0A329MQH5</accession>
<reference evidence="3 4" key="1">
    <citation type="journal article" date="2009" name="Int. J. Syst. Evol. Microbiol.">
        <title>Paenibacillus contaminans sp. nov., isolated from a contaminated laboratory plate.</title>
        <authorList>
            <person name="Chou J.H."/>
            <person name="Lee J.H."/>
            <person name="Lin M.C."/>
            <person name="Chang P.S."/>
            <person name="Arun A.B."/>
            <person name="Young C.C."/>
            <person name="Chen W.M."/>
        </authorList>
    </citation>
    <scope>NUCLEOTIDE SEQUENCE [LARGE SCALE GENOMIC DNA]</scope>
    <source>
        <strain evidence="3 4">CKOBP-6</strain>
    </source>
</reference>
<keyword evidence="4" id="KW-1185">Reference proteome</keyword>
<comment type="caution">
    <text evidence="3">The sequence shown here is derived from an EMBL/GenBank/DDBJ whole genome shotgun (WGS) entry which is preliminary data.</text>
</comment>
<dbReference type="InterPro" id="IPR026838">
    <property type="entry name" value="YheC/D"/>
</dbReference>
<dbReference type="SUPFAM" id="SSF56059">
    <property type="entry name" value="Glutathione synthetase ATP-binding domain-like"/>
    <property type="match status" value="1"/>
</dbReference>
<keyword evidence="1" id="KW-0547">Nucleotide-binding</keyword>
<evidence type="ECO:0000256" key="1">
    <source>
        <dbReference type="PROSITE-ProRule" id="PRU00409"/>
    </source>
</evidence>
<organism evidence="3 4">
    <name type="scientific">Paenibacillus contaminans</name>
    <dbReference type="NCBI Taxonomy" id="450362"/>
    <lineage>
        <taxon>Bacteria</taxon>
        <taxon>Bacillati</taxon>
        <taxon>Bacillota</taxon>
        <taxon>Bacilli</taxon>
        <taxon>Bacillales</taxon>
        <taxon>Paenibacillaceae</taxon>
        <taxon>Paenibacillus</taxon>
    </lineage>
</organism>
<dbReference type="OrthoDB" id="7869153at2"/>
<dbReference type="GO" id="GO:0005524">
    <property type="term" value="F:ATP binding"/>
    <property type="evidence" value="ECO:0007669"/>
    <property type="project" value="UniProtKB-UniRule"/>
</dbReference>
<sequence length="382" mass="43149">MERSIGIMVCETEGEPPFADKSFYAKLCAAGEALDVRVFVFSPGRFDPASRTVIGYSFDCTEQTWVRRKRTMPKLIYDRSFYPDNSRYVSHRTAVHEMQRLSPVRLLGRALSGKWEVQRSLSADPLLKPYLPVTEKLRSIRQLEEWLNDRGEAFLKPDAGTQGKGVLHVYRCEEGLYRMNGRDRDNRVVNERFDSLTALLDNVNRRTKGRQYLLQQYLTLASQSGEAFDIRSLVQKDGTGRWQLTGMAVRRGQPGSVTSNIHGGGVAEEPLPFLQAEFGYRTAQSLALKLNDLSLRIPQTLEGHYGRLAELGIDLGIDRSGNVWIIEVNSKPGRTVFTQMANERAAVSAVSNPIAYARFLLDSATLIRPHWPMLKPQASRKP</sequence>
<dbReference type="PROSITE" id="PS50975">
    <property type="entry name" value="ATP_GRASP"/>
    <property type="match status" value="1"/>
</dbReference>
<dbReference type="AlphaFoldDB" id="A0A329MQH5"/>
<feature type="domain" description="ATP-grasp" evidence="2">
    <location>
        <begin position="124"/>
        <end position="361"/>
    </location>
</feature>
<protein>
    <submittedName>
        <fullName evidence="3">YheC/YheD family protein</fullName>
    </submittedName>
</protein>
<dbReference type="GO" id="GO:0046872">
    <property type="term" value="F:metal ion binding"/>
    <property type="evidence" value="ECO:0007669"/>
    <property type="project" value="InterPro"/>
</dbReference>
<evidence type="ECO:0000313" key="4">
    <source>
        <dbReference type="Proteomes" id="UP000250369"/>
    </source>
</evidence>
<keyword evidence="1" id="KW-0067">ATP-binding</keyword>
<dbReference type="RefSeq" id="WP_113029595.1">
    <property type="nucleotide sequence ID" value="NZ_QMFB01000002.1"/>
</dbReference>
<proteinExistence type="predicted"/>
<dbReference type="Proteomes" id="UP000250369">
    <property type="component" value="Unassembled WGS sequence"/>
</dbReference>
<dbReference type="Pfam" id="PF14398">
    <property type="entry name" value="ATPgrasp_YheCD"/>
    <property type="match status" value="1"/>
</dbReference>
<name>A0A329MQH5_9BACL</name>
<dbReference type="EMBL" id="QMFB01000002">
    <property type="protein sequence ID" value="RAV22189.1"/>
    <property type="molecule type" value="Genomic_DNA"/>
</dbReference>